<dbReference type="Proteomes" id="UP000431269">
    <property type="component" value="Chromosome"/>
</dbReference>
<reference evidence="2" key="1">
    <citation type="submission" date="2019-12" db="EMBL/GenBank/DDBJ databases">
        <title>Complete genome of Terracaulis silvestris 0127_4.</title>
        <authorList>
            <person name="Vieira S."/>
            <person name="Riedel T."/>
            <person name="Sproer C."/>
            <person name="Pascual J."/>
            <person name="Boedeker C."/>
            <person name="Overmann J."/>
        </authorList>
    </citation>
    <scope>NUCLEOTIDE SEQUENCE [LARGE SCALE GENOMIC DNA]</scope>
    <source>
        <strain evidence="2">0127_4</strain>
    </source>
</reference>
<protein>
    <submittedName>
        <fullName evidence="1">Uncharacterized protein</fullName>
    </submittedName>
</protein>
<sequence length="31" mass="3317">MSRFYSLIAAVAVFVPAAFATVNQAAMIVAW</sequence>
<dbReference type="EMBL" id="CP047045">
    <property type="protein sequence ID" value="QGZ96370.1"/>
    <property type="molecule type" value="Genomic_DNA"/>
</dbReference>
<keyword evidence="2" id="KW-1185">Reference proteome</keyword>
<dbReference type="KEGG" id="tsv:DSM104635_03229"/>
<gene>
    <name evidence="1" type="ORF">DSM104635_03229</name>
</gene>
<evidence type="ECO:0000313" key="1">
    <source>
        <dbReference type="EMBL" id="QGZ96370.1"/>
    </source>
</evidence>
<accession>A0A6I6MM86</accession>
<proteinExistence type="predicted"/>
<organism evidence="1 2">
    <name type="scientific">Terricaulis silvestris</name>
    <dbReference type="NCBI Taxonomy" id="2686094"/>
    <lineage>
        <taxon>Bacteria</taxon>
        <taxon>Pseudomonadati</taxon>
        <taxon>Pseudomonadota</taxon>
        <taxon>Alphaproteobacteria</taxon>
        <taxon>Caulobacterales</taxon>
        <taxon>Caulobacteraceae</taxon>
        <taxon>Terricaulis</taxon>
    </lineage>
</organism>
<dbReference type="AlphaFoldDB" id="A0A6I6MM86"/>
<evidence type="ECO:0000313" key="2">
    <source>
        <dbReference type="Proteomes" id="UP000431269"/>
    </source>
</evidence>
<name>A0A6I6MM86_9CAUL</name>